<dbReference type="SUPFAM" id="SSF46689">
    <property type="entry name" value="Homeodomain-like"/>
    <property type="match status" value="1"/>
</dbReference>
<dbReference type="Proteomes" id="UP000309984">
    <property type="component" value="Unassembled WGS sequence"/>
</dbReference>
<organism evidence="4 5">
    <name type="scientific">Mycolicibacterium phocaicum</name>
    <dbReference type="NCBI Taxonomy" id="319706"/>
    <lineage>
        <taxon>Bacteria</taxon>
        <taxon>Bacillati</taxon>
        <taxon>Actinomycetota</taxon>
        <taxon>Actinomycetes</taxon>
        <taxon>Mycobacteriales</taxon>
        <taxon>Mycobacteriaceae</taxon>
        <taxon>Mycolicibacterium</taxon>
    </lineage>
</organism>
<keyword evidence="5" id="KW-1185">Reference proteome</keyword>
<dbReference type="Pfam" id="PF13333">
    <property type="entry name" value="rve_2"/>
    <property type="match status" value="1"/>
</dbReference>
<gene>
    <name evidence="4" type="ORF">C1S79_26310</name>
</gene>
<dbReference type="PROSITE" id="PS50994">
    <property type="entry name" value="INTEGRASE"/>
    <property type="match status" value="1"/>
</dbReference>
<feature type="coiled-coil region" evidence="2">
    <location>
        <begin position="60"/>
        <end position="87"/>
    </location>
</feature>
<dbReference type="SUPFAM" id="SSF53098">
    <property type="entry name" value="Ribonuclease H-like"/>
    <property type="match status" value="1"/>
</dbReference>
<dbReference type="Gene3D" id="1.10.10.60">
    <property type="entry name" value="Homeodomain-like"/>
    <property type="match status" value="1"/>
</dbReference>
<dbReference type="InterPro" id="IPR036397">
    <property type="entry name" value="RNaseH_sf"/>
</dbReference>
<comment type="function">
    <text evidence="1">Involved in the transposition of the insertion sequence.</text>
</comment>
<comment type="caution">
    <text evidence="4">The sequence shown here is derived from an EMBL/GenBank/DDBJ whole genome shotgun (WGS) entry which is preliminary data.</text>
</comment>
<dbReference type="InterPro" id="IPR048020">
    <property type="entry name" value="Transpos_IS3"/>
</dbReference>
<reference evidence="4 5" key="1">
    <citation type="submission" date="2018-01" db="EMBL/GenBank/DDBJ databases">
        <title>Comparative genomics of Mycobacterium mucogenicum and Mycobacterium neoaurum clade members emphasizing tRNA and non-coding RNA.</title>
        <authorList>
            <person name="Behra P.R.K."/>
            <person name="Pettersson B.M.F."/>
            <person name="Das S."/>
            <person name="Dasgupta S."/>
            <person name="Kirsebom L.A."/>
        </authorList>
    </citation>
    <scope>NUCLEOTIDE SEQUENCE [LARGE SCALE GENOMIC DNA]</scope>
    <source>
        <strain evidence="4 5">DSM 45104</strain>
    </source>
</reference>
<evidence type="ECO:0000256" key="2">
    <source>
        <dbReference type="SAM" id="Coils"/>
    </source>
</evidence>
<evidence type="ECO:0000259" key="3">
    <source>
        <dbReference type="PROSITE" id="PS50994"/>
    </source>
</evidence>
<accession>A0AA94UCI2</accession>
<dbReference type="GO" id="GO:0015074">
    <property type="term" value="P:DNA integration"/>
    <property type="evidence" value="ECO:0007669"/>
    <property type="project" value="InterPro"/>
</dbReference>
<dbReference type="AlphaFoldDB" id="A0AA94UCI2"/>
<keyword evidence="2" id="KW-0175">Coiled coil</keyword>
<dbReference type="RefSeq" id="WP_138251108.1">
    <property type="nucleotide sequence ID" value="NZ_AP022616.1"/>
</dbReference>
<evidence type="ECO:0000313" key="5">
    <source>
        <dbReference type="Proteomes" id="UP000309984"/>
    </source>
</evidence>
<dbReference type="PANTHER" id="PTHR46889">
    <property type="entry name" value="TRANSPOSASE INSF FOR INSERTION SEQUENCE IS3B-RELATED"/>
    <property type="match status" value="1"/>
</dbReference>
<dbReference type="GO" id="GO:0006313">
    <property type="term" value="P:DNA transposition"/>
    <property type="evidence" value="ECO:0007669"/>
    <property type="project" value="InterPro"/>
</dbReference>
<dbReference type="GO" id="GO:0004803">
    <property type="term" value="F:transposase activity"/>
    <property type="evidence" value="ECO:0007669"/>
    <property type="project" value="InterPro"/>
</dbReference>
<dbReference type="Pfam" id="PF01527">
    <property type="entry name" value="HTH_Tnp_1"/>
    <property type="match status" value="1"/>
</dbReference>
<dbReference type="NCBIfam" id="NF033516">
    <property type="entry name" value="transpos_IS3"/>
    <property type="match status" value="1"/>
</dbReference>
<dbReference type="GO" id="GO:0003677">
    <property type="term" value="F:DNA binding"/>
    <property type="evidence" value="ECO:0007669"/>
    <property type="project" value="InterPro"/>
</dbReference>
<dbReference type="Pfam" id="PF13276">
    <property type="entry name" value="HTH_21"/>
    <property type="match status" value="1"/>
</dbReference>
<dbReference type="Pfam" id="PF00665">
    <property type="entry name" value="rve"/>
    <property type="match status" value="1"/>
</dbReference>
<dbReference type="Gene3D" id="3.30.420.10">
    <property type="entry name" value="Ribonuclease H-like superfamily/Ribonuclease H"/>
    <property type="match status" value="1"/>
</dbReference>
<sequence>MGAKRKSYTPAYRREAAHLVIDTGRTIVEVAREIGVGEQLLGRWVAIERSQMADPPTAIDADERTELERLRREVAELRMDREFLKKAAAFFAAENSNAEAFELIHAQKAVPQMPTIARMCTLLGVSRSGYYKWATTLLARVGGVLGSRAARNADLVVKIKVAHDASDQVNGSPRITADLRAAGEVVSRKTVAKLMRQNGIRGISPRPWTPPTTISGDGPCVLPDLVARRFDRGELNKVWTSDITYLSTGQGWLYLCAVRDGCSRRVLGYAFADSLHTDVVEQALRRAVLFRDPPPAAAPADRVIFHADRGCQYTSAQLAAVATEVGVRLSVGRTGVCYDNAQQESFWSTLKTEFYQRYSFATHSEAILAVSNWIENTYNRSRRHSSLGMISPITFERQLVTTANQAA</sequence>
<dbReference type="InterPro" id="IPR002514">
    <property type="entry name" value="Transposase_8"/>
</dbReference>
<protein>
    <submittedName>
        <fullName evidence="4">IS3 family transposase</fullName>
    </submittedName>
</protein>
<dbReference type="PANTHER" id="PTHR46889:SF4">
    <property type="entry name" value="TRANSPOSASE INSO FOR INSERTION SEQUENCE ELEMENT IS911B-RELATED"/>
    <property type="match status" value="1"/>
</dbReference>
<dbReference type="InterPro" id="IPR050900">
    <property type="entry name" value="Transposase_IS3/IS150/IS904"/>
</dbReference>
<dbReference type="InterPro" id="IPR009057">
    <property type="entry name" value="Homeodomain-like_sf"/>
</dbReference>
<evidence type="ECO:0000313" key="4">
    <source>
        <dbReference type="EMBL" id="TLH60372.1"/>
    </source>
</evidence>
<dbReference type="InterPro" id="IPR012337">
    <property type="entry name" value="RNaseH-like_sf"/>
</dbReference>
<dbReference type="InterPro" id="IPR025948">
    <property type="entry name" value="HTH-like_dom"/>
</dbReference>
<feature type="domain" description="Integrase catalytic" evidence="3">
    <location>
        <begin position="215"/>
        <end position="400"/>
    </location>
</feature>
<name>A0AA94UCI2_9MYCO</name>
<dbReference type="InterPro" id="IPR001584">
    <property type="entry name" value="Integrase_cat-core"/>
</dbReference>
<proteinExistence type="predicted"/>
<evidence type="ECO:0000256" key="1">
    <source>
        <dbReference type="ARBA" id="ARBA00002286"/>
    </source>
</evidence>
<dbReference type="EMBL" id="POTM01000061">
    <property type="protein sequence ID" value="TLH60372.1"/>
    <property type="molecule type" value="Genomic_DNA"/>
</dbReference>